<sequence>MAKKKEAVRCYVVVVSDGARGLPRGTLPQVRQQECRAGLACLGIDEVQFWEYPDGAVPLSGDILHDYRRIVAELKPTIILLPNPQESHSDHRRVTRGVLNALEEQWQGHLLFYETVHPATVINHVVDITSTFDKKLQAIQEHKSQLRNFDFATHVQTLARLRGLHANAERAEASGCGAVMQADQNAAVNVLARLHDKELHRWLPFSRVKQILLERCRQADETAHPVV</sequence>
<dbReference type="Gene3D" id="3.40.50.10320">
    <property type="entry name" value="LmbE-like"/>
    <property type="match status" value="1"/>
</dbReference>
<evidence type="ECO:0000313" key="1">
    <source>
        <dbReference type="EMBL" id="TGO02428.1"/>
    </source>
</evidence>
<reference evidence="1 2" key="1">
    <citation type="journal article" date="2016" name="Front. Microbiol.">
        <title>Single-Cell (Meta-)Genomics of a Dimorphic Candidatus Thiomargarita nelsonii Reveals Genomic Plasticity.</title>
        <authorList>
            <person name="Flood B.E."/>
            <person name="Fliss P."/>
            <person name="Jones D.S."/>
            <person name="Dick G.J."/>
            <person name="Jain S."/>
            <person name="Kaster A.K."/>
            <person name="Winkel M."/>
            <person name="Mussmann M."/>
            <person name="Bailey J."/>
        </authorList>
    </citation>
    <scope>NUCLEOTIDE SEQUENCE [LARGE SCALE GENOMIC DNA]</scope>
    <source>
        <strain evidence="1">Hydrate Ridge</strain>
    </source>
</reference>
<organism evidence="1 2">
    <name type="scientific">Candidatus Thiomargarita nelsonii</name>
    <dbReference type="NCBI Taxonomy" id="1003181"/>
    <lineage>
        <taxon>Bacteria</taxon>
        <taxon>Pseudomonadati</taxon>
        <taxon>Pseudomonadota</taxon>
        <taxon>Gammaproteobacteria</taxon>
        <taxon>Thiotrichales</taxon>
        <taxon>Thiotrichaceae</taxon>
        <taxon>Thiomargarita</taxon>
    </lineage>
</organism>
<protein>
    <recommendedName>
        <fullName evidence="3">PIG-L family deacetylase</fullName>
    </recommendedName>
</protein>
<dbReference type="InterPro" id="IPR003737">
    <property type="entry name" value="GlcNAc_PI_deacetylase-related"/>
</dbReference>
<keyword evidence="2" id="KW-1185">Reference proteome</keyword>
<evidence type="ECO:0000313" key="2">
    <source>
        <dbReference type="Proteomes" id="UP000030428"/>
    </source>
</evidence>
<dbReference type="Proteomes" id="UP000030428">
    <property type="component" value="Unassembled WGS sequence"/>
</dbReference>
<gene>
    <name evidence="1" type="ORF">PN36_25265</name>
</gene>
<proteinExistence type="predicted"/>
<name>A0A4E0QNF6_9GAMM</name>
<accession>A0A4E0QNF6</accession>
<dbReference type="Pfam" id="PF02585">
    <property type="entry name" value="PIG-L"/>
    <property type="match status" value="1"/>
</dbReference>
<dbReference type="AlphaFoldDB" id="A0A4E0QNF6"/>
<evidence type="ECO:0008006" key="3">
    <source>
        <dbReference type="Google" id="ProtNLM"/>
    </source>
</evidence>
<dbReference type="InterPro" id="IPR024078">
    <property type="entry name" value="LmbE-like_dom_sf"/>
</dbReference>
<dbReference type="SUPFAM" id="SSF102588">
    <property type="entry name" value="LmbE-like"/>
    <property type="match status" value="1"/>
</dbReference>
<dbReference type="EMBL" id="JSZA02000137">
    <property type="protein sequence ID" value="TGO02428.1"/>
    <property type="molecule type" value="Genomic_DNA"/>
</dbReference>
<comment type="caution">
    <text evidence="1">The sequence shown here is derived from an EMBL/GenBank/DDBJ whole genome shotgun (WGS) entry which is preliminary data.</text>
</comment>